<comment type="subunit">
    <text evidence="4">Homodimer.</text>
</comment>
<dbReference type="NCBIfam" id="TIGR00071">
    <property type="entry name" value="hisT_truA"/>
    <property type="match status" value="1"/>
</dbReference>
<dbReference type="Gene3D" id="3.30.70.660">
    <property type="entry name" value="Pseudouridine synthase I, catalytic domain, C-terminal subdomain"/>
    <property type="match status" value="1"/>
</dbReference>
<evidence type="ECO:0000256" key="6">
    <source>
        <dbReference type="PIRSR" id="PIRSR001430-2"/>
    </source>
</evidence>
<evidence type="ECO:0000256" key="7">
    <source>
        <dbReference type="RuleBase" id="RU003792"/>
    </source>
</evidence>
<evidence type="ECO:0000313" key="9">
    <source>
        <dbReference type="EMBL" id="QDT63520.1"/>
    </source>
</evidence>
<organism evidence="9 10">
    <name type="scientific">Calycomorphotria hydatis</name>
    <dbReference type="NCBI Taxonomy" id="2528027"/>
    <lineage>
        <taxon>Bacteria</taxon>
        <taxon>Pseudomonadati</taxon>
        <taxon>Planctomycetota</taxon>
        <taxon>Planctomycetia</taxon>
        <taxon>Planctomycetales</taxon>
        <taxon>Planctomycetaceae</taxon>
        <taxon>Calycomorphotria</taxon>
    </lineage>
</organism>
<dbReference type="AlphaFoldDB" id="A0A517T570"/>
<keyword evidence="10" id="KW-1185">Reference proteome</keyword>
<dbReference type="Pfam" id="PF01416">
    <property type="entry name" value="PseudoU_synth_1"/>
    <property type="match status" value="2"/>
</dbReference>
<comment type="similarity">
    <text evidence="1 4 7">Belongs to the tRNA pseudouridine synthase TruA family.</text>
</comment>
<dbReference type="InterPro" id="IPR020103">
    <property type="entry name" value="PsdUridine_synth_cat_dom_sf"/>
</dbReference>
<dbReference type="Proteomes" id="UP000319976">
    <property type="component" value="Chromosome"/>
</dbReference>
<feature type="domain" description="Pseudouridine synthase I TruA alpha/beta" evidence="8">
    <location>
        <begin position="152"/>
        <end position="268"/>
    </location>
</feature>
<dbReference type="Gene3D" id="3.30.70.580">
    <property type="entry name" value="Pseudouridine synthase I, catalytic domain, N-terminal subdomain"/>
    <property type="match status" value="1"/>
</dbReference>
<dbReference type="PANTHER" id="PTHR11142">
    <property type="entry name" value="PSEUDOURIDYLATE SYNTHASE"/>
    <property type="match status" value="1"/>
</dbReference>
<reference evidence="9 10" key="1">
    <citation type="submission" date="2019-02" db="EMBL/GenBank/DDBJ databases">
        <title>Deep-cultivation of Planctomycetes and their phenomic and genomic characterization uncovers novel biology.</title>
        <authorList>
            <person name="Wiegand S."/>
            <person name="Jogler M."/>
            <person name="Boedeker C."/>
            <person name="Pinto D."/>
            <person name="Vollmers J."/>
            <person name="Rivas-Marin E."/>
            <person name="Kohn T."/>
            <person name="Peeters S.H."/>
            <person name="Heuer A."/>
            <person name="Rast P."/>
            <person name="Oberbeckmann S."/>
            <person name="Bunk B."/>
            <person name="Jeske O."/>
            <person name="Meyerdierks A."/>
            <person name="Storesund J.E."/>
            <person name="Kallscheuer N."/>
            <person name="Luecker S."/>
            <person name="Lage O.M."/>
            <person name="Pohl T."/>
            <person name="Merkel B.J."/>
            <person name="Hornburger P."/>
            <person name="Mueller R.-W."/>
            <person name="Bruemmer F."/>
            <person name="Labrenz M."/>
            <person name="Spormann A.M."/>
            <person name="Op den Camp H."/>
            <person name="Overmann J."/>
            <person name="Amann R."/>
            <person name="Jetten M.S.M."/>
            <person name="Mascher T."/>
            <person name="Medema M.H."/>
            <person name="Devos D.P."/>
            <person name="Kaster A.-K."/>
            <person name="Ovreas L."/>
            <person name="Rohde M."/>
            <person name="Galperin M.Y."/>
            <person name="Jogler C."/>
        </authorList>
    </citation>
    <scope>NUCLEOTIDE SEQUENCE [LARGE SCALE GENOMIC DNA]</scope>
    <source>
        <strain evidence="9 10">V22</strain>
    </source>
</reference>
<dbReference type="FunFam" id="3.30.70.580:FF:000001">
    <property type="entry name" value="tRNA pseudouridine synthase A"/>
    <property type="match status" value="1"/>
</dbReference>
<dbReference type="InterPro" id="IPR020094">
    <property type="entry name" value="TruA/RsuA/RluB/E/F_N"/>
</dbReference>
<feature type="domain" description="Pseudouridine synthase I TruA alpha/beta" evidence="8">
    <location>
        <begin position="15"/>
        <end position="109"/>
    </location>
</feature>
<accession>A0A517T570</accession>
<dbReference type="PANTHER" id="PTHR11142:SF0">
    <property type="entry name" value="TRNA PSEUDOURIDINE SYNTHASE-LIKE 1"/>
    <property type="match status" value="1"/>
</dbReference>
<keyword evidence="3 4" id="KW-0413">Isomerase</keyword>
<dbReference type="CDD" id="cd02570">
    <property type="entry name" value="PseudoU_synth_EcTruA"/>
    <property type="match status" value="1"/>
</dbReference>
<dbReference type="GO" id="GO:0031119">
    <property type="term" value="P:tRNA pseudouridine synthesis"/>
    <property type="evidence" value="ECO:0007669"/>
    <property type="project" value="UniProtKB-UniRule"/>
</dbReference>
<evidence type="ECO:0000256" key="3">
    <source>
        <dbReference type="ARBA" id="ARBA00023235"/>
    </source>
</evidence>
<dbReference type="GO" id="GO:0003723">
    <property type="term" value="F:RNA binding"/>
    <property type="evidence" value="ECO:0007669"/>
    <property type="project" value="InterPro"/>
</dbReference>
<comment type="caution">
    <text evidence="4">Lacks conserved residue(s) required for the propagation of feature annotation.</text>
</comment>
<dbReference type="InterPro" id="IPR020097">
    <property type="entry name" value="PsdUridine_synth_TruA_a/b_dom"/>
</dbReference>
<comment type="function">
    <text evidence="4">Formation of pseudouridine at positions 38, 39 and 40 in the anticodon stem and loop of transfer RNAs.</text>
</comment>
<evidence type="ECO:0000256" key="5">
    <source>
        <dbReference type="PIRSR" id="PIRSR001430-1"/>
    </source>
</evidence>
<feature type="binding site" evidence="4 6">
    <location>
        <position position="116"/>
    </location>
    <ligand>
        <name>substrate</name>
    </ligand>
</feature>
<proteinExistence type="inferred from homology"/>
<dbReference type="OrthoDB" id="9811823at2"/>
<dbReference type="GO" id="GO:0160147">
    <property type="term" value="F:tRNA pseudouridine(38-40) synthase activity"/>
    <property type="evidence" value="ECO:0007669"/>
    <property type="project" value="UniProtKB-EC"/>
</dbReference>
<dbReference type="PIRSF" id="PIRSF001430">
    <property type="entry name" value="tRNA_psdUrid_synth"/>
    <property type="match status" value="1"/>
</dbReference>
<gene>
    <name evidence="4 9" type="primary">truA</name>
    <name evidence="9" type="ORF">V22_07420</name>
</gene>
<protein>
    <recommendedName>
        <fullName evidence="4">tRNA pseudouridine synthase A</fullName>
        <ecNumber evidence="4">5.4.99.12</ecNumber>
    </recommendedName>
    <alternativeName>
        <fullName evidence="4">tRNA pseudouridine(38-40) synthase</fullName>
    </alternativeName>
    <alternativeName>
        <fullName evidence="4">tRNA pseudouridylate synthase I</fullName>
    </alternativeName>
    <alternativeName>
        <fullName evidence="4">tRNA-uridine isomerase I</fullName>
    </alternativeName>
</protein>
<evidence type="ECO:0000256" key="1">
    <source>
        <dbReference type="ARBA" id="ARBA00009375"/>
    </source>
</evidence>
<evidence type="ECO:0000313" key="10">
    <source>
        <dbReference type="Proteomes" id="UP000319976"/>
    </source>
</evidence>
<dbReference type="RefSeq" id="WP_145259905.1">
    <property type="nucleotide sequence ID" value="NZ_CP036316.1"/>
</dbReference>
<dbReference type="SUPFAM" id="SSF55120">
    <property type="entry name" value="Pseudouridine synthase"/>
    <property type="match status" value="1"/>
</dbReference>
<dbReference type="EMBL" id="CP036316">
    <property type="protein sequence ID" value="QDT63520.1"/>
    <property type="molecule type" value="Genomic_DNA"/>
</dbReference>
<evidence type="ECO:0000259" key="8">
    <source>
        <dbReference type="Pfam" id="PF01416"/>
    </source>
</evidence>
<dbReference type="KEGG" id="chya:V22_07420"/>
<comment type="catalytic activity">
    <reaction evidence="4 7">
        <text>uridine(38/39/40) in tRNA = pseudouridine(38/39/40) in tRNA</text>
        <dbReference type="Rhea" id="RHEA:22376"/>
        <dbReference type="Rhea" id="RHEA-COMP:10085"/>
        <dbReference type="Rhea" id="RHEA-COMP:10087"/>
        <dbReference type="ChEBI" id="CHEBI:65314"/>
        <dbReference type="ChEBI" id="CHEBI:65315"/>
        <dbReference type="EC" id="5.4.99.12"/>
    </reaction>
</comment>
<dbReference type="HAMAP" id="MF_00171">
    <property type="entry name" value="TruA"/>
    <property type="match status" value="1"/>
</dbReference>
<evidence type="ECO:0000256" key="4">
    <source>
        <dbReference type="HAMAP-Rule" id="MF_00171"/>
    </source>
</evidence>
<feature type="active site" description="Nucleophile" evidence="4 5">
    <location>
        <position position="58"/>
    </location>
</feature>
<dbReference type="InterPro" id="IPR001406">
    <property type="entry name" value="PsdUridine_synth_TruA"/>
</dbReference>
<name>A0A517T570_9PLAN</name>
<keyword evidence="2 4" id="KW-0819">tRNA processing</keyword>
<evidence type="ECO:0000256" key="2">
    <source>
        <dbReference type="ARBA" id="ARBA00022694"/>
    </source>
</evidence>
<dbReference type="EC" id="5.4.99.12" evidence="4"/>
<sequence>MGSLTPNRNILLTLAYDGTRFAGWQVQPELPTIQSELQAAVKKLTGEDVVAVSSGRTDAGVHALGQVANFRTACTIPPLGIQRGLNQHLPDEIAVLEADDVPYDFHASFWAVRKTYRYVIDTNPTRNPFLRNYAWNVRRELNLEEMQAGANEIRGTHDFRCFETQGSPRSDTIRTIERCLVLPAGEWALHSRSLIDQSTGEVGPFVVIEVTGNGFLYNMVRAIAGTLYQVGYGKKSVDDVHQLIAAQDRTLAGPTAPAAGLYLVSVEYGDGPVQRNVSE</sequence>
<dbReference type="InterPro" id="IPR020095">
    <property type="entry name" value="PsdUridine_synth_TruA_C"/>
</dbReference>